<dbReference type="PANTHER" id="PTHR42089:SF1">
    <property type="entry name" value="YALI0F09427P"/>
    <property type="match status" value="1"/>
</dbReference>
<reference evidence="2 3" key="1">
    <citation type="journal article" date="2016" name="Proc. Natl. Acad. Sci. U.S.A.">
        <title>Comparative genomics of biotechnologically important yeasts.</title>
        <authorList>
            <person name="Riley R."/>
            <person name="Haridas S."/>
            <person name="Wolfe K.H."/>
            <person name="Lopes M.R."/>
            <person name="Hittinger C.T."/>
            <person name="Goeker M."/>
            <person name="Salamov A.A."/>
            <person name="Wisecaver J.H."/>
            <person name="Long T.M."/>
            <person name="Calvey C.H."/>
            <person name="Aerts A.L."/>
            <person name="Barry K.W."/>
            <person name="Choi C."/>
            <person name="Clum A."/>
            <person name="Coughlan A.Y."/>
            <person name="Deshpande S."/>
            <person name="Douglass A.P."/>
            <person name="Hanson S.J."/>
            <person name="Klenk H.-P."/>
            <person name="LaButti K.M."/>
            <person name="Lapidus A."/>
            <person name="Lindquist E.A."/>
            <person name="Lipzen A.M."/>
            <person name="Meier-Kolthoff J.P."/>
            <person name="Ohm R.A."/>
            <person name="Otillar R.P."/>
            <person name="Pangilinan J.L."/>
            <person name="Peng Y."/>
            <person name="Rokas A."/>
            <person name="Rosa C.A."/>
            <person name="Scheuner C."/>
            <person name="Sibirny A.A."/>
            <person name="Slot J.C."/>
            <person name="Stielow J.B."/>
            <person name="Sun H."/>
            <person name="Kurtzman C.P."/>
            <person name="Blackwell M."/>
            <person name="Grigoriev I.V."/>
            <person name="Jeffries T.W."/>
        </authorList>
    </citation>
    <scope>NUCLEOTIDE SEQUENCE [LARGE SCALE GENOMIC DNA]</scope>
    <source>
        <strain evidence="3">ATCC 58044 / CBS 1984 / NCYC 433 / NRRL Y-366-8</strain>
    </source>
</reference>
<dbReference type="GO" id="GO:0000813">
    <property type="term" value="C:ESCRT I complex"/>
    <property type="evidence" value="ECO:0007669"/>
    <property type="project" value="InterPro"/>
</dbReference>
<dbReference type="STRING" id="683960.A0A1E3P977"/>
<dbReference type="GeneID" id="30200132"/>
<gene>
    <name evidence="2" type="ORF">WICANDRAFT_59853</name>
</gene>
<protein>
    <recommendedName>
        <fullName evidence="1">Multivesicular body sorting factor 12 domain-containing protein</fullName>
    </recommendedName>
</protein>
<dbReference type="OrthoDB" id="5344687at2759"/>
<dbReference type="PANTHER" id="PTHR42089">
    <property type="entry name" value="YALI0F09427P"/>
    <property type="match status" value="1"/>
</dbReference>
<dbReference type="Pfam" id="PF09452">
    <property type="entry name" value="Mvb12"/>
    <property type="match status" value="1"/>
</dbReference>
<evidence type="ECO:0000313" key="2">
    <source>
        <dbReference type="EMBL" id="ODQ61774.1"/>
    </source>
</evidence>
<dbReference type="RefSeq" id="XP_019040981.1">
    <property type="nucleotide sequence ID" value="XM_019182886.1"/>
</dbReference>
<dbReference type="AlphaFoldDB" id="A0A1E3P977"/>
<proteinExistence type="predicted"/>
<dbReference type="InterPro" id="IPR019014">
    <property type="entry name" value="Mvb12"/>
</dbReference>
<keyword evidence="3" id="KW-1185">Reference proteome</keyword>
<dbReference type="Gene3D" id="6.10.250.1830">
    <property type="match status" value="1"/>
</dbReference>
<accession>A0A1E3P977</accession>
<dbReference type="GO" id="GO:0043130">
    <property type="term" value="F:ubiquitin binding"/>
    <property type="evidence" value="ECO:0007669"/>
    <property type="project" value="InterPro"/>
</dbReference>
<evidence type="ECO:0000313" key="3">
    <source>
        <dbReference type="Proteomes" id="UP000094112"/>
    </source>
</evidence>
<dbReference type="Proteomes" id="UP000094112">
    <property type="component" value="Unassembled WGS sequence"/>
</dbReference>
<name>A0A1E3P977_WICAA</name>
<dbReference type="EMBL" id="KV454208">
    <property type="protein sequence ID" value="ODQ61774.1"/>
    <property type="molecule type" value="Genomic_DNA"/>
</dbReference>
<sequence>MEGEKAHPLLAQIPLIVSPFYNPPKAVTLPFNYKPLPSQLPETNVTKDNLEAWIAECQHVKKEIKSYGTKQKEAYEEWHNNVVRRLAPGYLGGSNTLLTPQRRTQAATNHQSINETLESKTDTIKDENDIDRAFSTMNIR</sequence>
<evidence type="ECO:0000259" key="1">
    <source>
        <dbReference type="Pfam" id="PF09452"/>
    </source>
</evidence>
<organism evidence="2 3">
    <name type="scientific">Wickerhamomyces anomalus (strain ATCC 58044 / CBS 1984 / NCYC 433 / NRRL Y-366-8)</name>
    <name type="common">Yeast</name>
    <name type="synonym">Hansenula anomala</name>
    <dbReference type="NCBI Taxonomy" id="683960"/>
    <lineage>
        <taxon>Eukaryota</taxon>
        <taxon>Fungi</taxon>
        <taxon>Dikarya</taxon>
        <taxon>Ascomycota</taxon>
        <taxon>Saccharomycotina</taxon>
        <taxon>Saccharomycetes</taxon>
        <taxon>Phaffomycetales</taxon>
        <taxon>Wickerhamomycetaceae</taxon>
        <taxon>Wickerhamomyces</taxon>
    </lineage>
</organism>
<dbReference type="GO" id="GO:0032509">
    <property type="term" value="P:endosome transport via multivesicular body sorting pathway"/>
    <property type="evidence" value="ECO:0007669"/>
    <property type="project" value="InterPro"/>
</dbReference>
<feature type="domain" description="Multivesicular body sorting factor 12" evidence="1">
    <location>
        <begin position="12"/>
        <end position="103"/>
    </location>
</feature>